<dbReference type="Proteomes" id="UP000217763">
    <property type="component" value="Chromosome"/>
</dbReference>
<name>A0A231MXQ9_9GAMM</name>
<gene>
    <name evidence="1" type="ORF">AN401_14415</name>
</gene>
<reference evidence="2" key="1">
    <citation type="submission" date="2015-09" db="EMBL/GenBank/DDBJ databases">
        <authorList>
            <person name="Shao Z."/>
            <person name="Wang L."/>
        </authorList>
    </citation>
    <scope>NUCLEOTIDE SEQUENCE [LARGE SCALE GENOMIC DNA]</scope>
    <source>
        <strain evidence="2">F13-1</strain>
    </source>
</reference>
<dbReference type="OrthoDB" id="6909982at2"/>
<evidence type="ECO:0000313" key="1">
    <source>
        <dbReference type="EMBL" id="ATG74903.1"/>
    </source>
</evidence>
<evidence type="ECO:0000313" key="2">
    <source>
        <dbReference type="Proteomes" id="UP000217763"/>
    </source>
</evidence>
<organism evidence="1 2">
    <name type="scientific">Zobellella denitrificans</name>
    <dbReference type="NCBI Taxonomy" id="347534"/>
    <lineage>
        <taxon>Bacteria</taxon>
        <taxon>Pseudomonadati</taxon>
        <taxon>Pseudomonadota</taxon>
        <taxon>Gammaproteobacteria</taxon>
        <taxon>Aeromonadales</taxon>
        <taxon>Aeromonadaceae</taxon>
        <taxon>Zobellella</taxon>
    </lineage>
</organism>
<dbReference type="AlphaFoldDB" id="A0A231MXQ9"/>
<dbReference type="KEGG" id="zdf:AN401_14415"/>
<dbReference type="RefSeq" id="WP_094039978.1">
    <property type="nucleotide sequence ID" value="NZ_CP012621.1"/>
</dbReference>
<protein>
    <submittedName>
        <fullName evidence="1">Uncharacterized protein</fullName>
    </submittedName>
</protein>
<keyword evidence="2" id="KW-1185">Reference proteome</keyword>
<proteinExistence type="predicted"/>
<dbReference type="EMBL" id="CP012621">
    <property type="protein sequence ID" value="ATG74903.1"/>
    <property type="molecule type" value="Genomic_DNA"/>
</dbReference>
<accession>A0A231MXQ9</accession>
<dbReference type="Pfam" id="PF20552">
    <property type="entry name" value="HTH_62"/>
    <property type="match status" value="1"/>
</dbReference>
<sequence>MDNFNPKLAAWLKNEPATEAGLNNIQIPGKTRNLVWQNRYREPTRYEQALVSQLESAFAEGIAELDELVAALNRRGLRNEAGEAWTPANFQDEMARLGY</sequence>
<dbReference type="InterPro" id="IPR046789">
    <property type="entry name" value="HTH_62"/>
</dbReference>